<proteinExistence type="predicted"/>
<feature type="domain" description="DUF7587" evidence="1">
    <location>
        <begin position="8"/>
        <end position="157"/>
    </location>
</feature>
<dbReference type="Pfam" id="PF24494">
    <property type="entry name" value="DUF7587"/>
    <property type="match status" value="1"/>
</dbReference>
<evidence type="ECO:0000313" key="3">
    <source>
        <dbReference type="Proteomes" id="UP000249497"/>
    </source>
</evidence>
<accession>A0A8T8XC74</accession>
<evidence type="ECO:0000313" key="2">
    <source>
        <dbReference type="EMBL" id="RAH85847.1"/>
    </source>
</evidence>
<dbReference type="EMBL" id="KZ824774">
    <property type="protein sequence ID" value="RAH85847.1"/>
    <property type="molecule type" value="Genomic_DNA"/>
</dbReference>
<dbReference type="AlphaFoldDB" id="A0A8T8XC74"/>
<dbReference type="InterPro" id="IPR056009">
    <property type="entry name" value="DUF7587"/>
</dbReference>
<dbReference type="Proteomes" id="UP000249497">
    <property type="component" value="Unassembled WGS sequence"/>
</dbReference>
<gene>
    <name evidence="2" type="ORF">BO86DRAFT_167510</name>
</gene>
<reference evidence="2 3" key="1">
    <citation type="submission" date="2018-02" db="EMBL/GenBank/DDBJ databases">
        <title>The genomes of Aspergillus section Nigri reveals drivers in fungal speciation.</title>
        <authorList>
            <consortium name="DOE Joint Genome Institute"/>
            <person name="Vesth T.C."/>
            <person name="Nybo J."/>
            <person name="Theobald S."/>
            <person name="Brandl J."/>
            <person name="Frisvad J.C."/>
            <person name="Nielsen K.F."/>
            <person name="Lyhne E.K."/>
            <person name="Kogle M.E."/>
            <person name="Kuo A."/>
            <person name="Riley R."/>
            <person name="Clum A."/>
            <person name="Nolan M."/>
            <person name="Lipzen A."/>
            <person name="Salamov A."/>
            <person name="Henrissat B."/>
            <person name="Wiebenga A."/>
            <person name="De vries R.P."/>
            <person name="Grigoriev I.V."/>
            <person name="Mortensen U.H."/>
            <person name="Andersen M.R."/>
            <person name="Baker S.E."/>
        </authorList>
    </citation>
    <scope>NUCLEOTIDE SEQUENCE [LARGE SCALE GENOMIC DNA]</scope>
    <source>
        <strain evidence="2 3">CBS 114.51</strain>
    </source>
</reference>
<protein>
    <recommendedName>
        <fullName evidence="1">DUF7587 domain-containing protein</fullName>
    </recommendedName>
</protein>
<organism evidence="2 3">
    <name type="scientific">Aspergillus japonicus CBS 114.51</name>
    <dbReference type="NCBI Taxonomy" id="1448312"/>
    <lineage>
        <taxon>Eukaryota</taxon>
        <taxon>Fungi</taxon>
        <taxon>Dikarya</taxon>
        <taxon>Ascomycota</taxon>
        <taxon>Pezizomycotina</taxon>
        <taxon>Eurotiomycetes</taxon>
        <taxon>Eurotiomycetidae</taxon>
        <taxon>Eurotiales</taxon>
        <taxon>Aspergillaceae</taxon>
        <taxon>Aspergillus</taxon>
        <taxon>Aspergillus subgen. Circumdati</taxon>
    </lineage>
</organism>
<keyword evidence="3" id="KW-1185">Reference proteome</keyword>
<dbReference type="GeneID" id="37170168"/>
<sequence>MPSWGSGRFVFRVESDHSRTRMIEGVGIRSEGDQWVPFEPRDRRERSHLQGEVLPHLDWGNREPSAFISSSSDREWAFRDAKRRQRAGERNVRVLMIYAPRLGTFRSREGHWVTVMKLDTWLDVVKTDLPWYADFPCSENEYLFLHQIPEDLIVKTWWL</sequence>
<evidence type="ECO:0000259" key="1">
    <source>
        <dbReference type="Pfam" id="PF24494"/>
    </source>
</evidence>
<name>A0A8T8XC74_ASPJA</name>
<dbReference type="RefSeq" id="XP_025531741.1">
    <property type="nucleotide sequence ID" value="XM_025666476.1"/>
</dbReference>
<dbReference type="OrthoDB" id="4473433at2759"/>